<dbReference type="AlphaFoldDB" id="A0A8S4HV47"/>
<dbReference type="InterPro" id="IPR013783">
    <property type="entry name" value="Ig-like_fold"/>
</dbReference>
<accession>A0A8S4HV47</accession>
<dbReference type="InterPro" id="IPR036179">
    <property type="entry name" value="Ig-like_dom_sf"/>
</dbReference>
<dbReference type="InterPro" id="IPR007110">
    <property type="entry name" value="Ig-like_dom"/>
</dbReference>
<keyword evidence="4" id="KW-1185">Reference proteome</keyword>
<evidence type="ECO:0000313" key="4">
    <source>
        <dbReference type="Proteomes" id="UP000838878"/>
    </source>
</evidence>
<evidence type="ECO:0000259" key="2">
    <source>
        <dbReference type="PROSITE" id="PS50835"/>
    </source>
</evidence>
<keyword evidence="1" id="KW-0732">Signal</keyword>
<feature type="chain" id="PRO_5035735446" description="Ig-like domain-containing protein" evidence="1">
    <location>
        <begin position="22"/>
        <end position="154"/>
    </location>
</feature>
<dbReference type="Gene3D" id="2.60.40.10">
    <property type="entry name" value="Immunoglobulins"/>
    <property type="match status" value="1"/>
</dbReference>
<dbReference type="PANTHER" id="PTHR23279">
    <property type="entry name" value="DEFECTIVE PROBOSCIS EXTENSION RESPONSE DPR -RELATED"/>
    <property type="match status" value="1"/>
</dbReference>
<dbReference type="GO" id="GO:0050808">
    <property type="term" value="P:synapse organization"/>
    <property type="evidence" value="ECO:0007669"/>
    <property type="project" value="TreeGrafter"/>
</dbReference>
<dbReference type="PANTHER" id="PTHR23279:SF36">
    <property type="entry name" value="DEFECTIVE PROBOSCIS EXTENSION RESPONSE 9, ISOFORM A"/>
    <property type="match status" value="1"/>
</dbReference>
<sequence>MAFYNFKYCLLIICLSCIANGQRTPTITHITQNQIRDIGGQVDLNCSVHYADDYPVLWLKHDYLRSQEILPLSSGSALIIRDSRYSLRFDPASGTYTFSIKNIKETDAGLYECQVPISADNKIRAEVELQVRRPPIISDNSTRSVVARGEKETS</sequence>
<dbReference type="Pfam" id="PF07686">
    <property type="entry name" value="V-set"/>
    <property type="match status" value="1"/>
</dbReference>
<protein>
    <recommendedName>
        <fullName evidence="2">Ig-like domain-containing protein</fullName>
    </recommendedName>
</protein>
<dbReference type="InterPro" id="IPR013106">
    <property type="entry name" value="Ig_V-set"/>
</dbReference>
<dbReference type="InterPro" id="IPR003599">
    <property type="entry name" value="Ig_sub"/>
</dbReference>
<organism evidence="3 4">
    <name type="scientific">Brenthis ino</name>
    <name type="common">lesser marbled fritillary</name>
    <dbReference type="NCBI Taxonomy" id="405034"/>
    <lineage>
        <taxon>Eukaryota</taxon>
        <taxon>Metazoa</taxon>
        <taxon>Ecdysozoa</taxon>
        <taxon>Arthropoda</taxon>
        <taxon>Hexapoda</taxon>
        <taxon>Insecta</taxon>
        <taxon>Pterygota</taxon>
        <taxon>Neoptera</taxon>
        <taxon>Endopterygota</taxon>
        <taxon>Lepidoptera</taxon>
        <taxon>Glossata</taxon>
        <taxon>Ditrysia</taxon>
        <taxon>Papilionoidea</taxon>
        <taxon>Nymphalidae</taxon>
        <taxon>Heliconiinae</taxon>
        <taxon>Argynnini</taxon>
        <taxon>Brenthis</taxon>
    </lineage>
</organism>
<dbReference type="InterPro" id="IPR037448">
    <property type="entry name" value="Zig-8"/>
</dbReference>
<evidence type="ECO:0000313" key="3">
    <source>
        <dbReference type="EMBL" id="CAH0712902.1"/>
    </source>
</evidence>
<gene>
    <name evidence="3" type="ORF">BINO364_LOCUS118</name>
</gene>
<reference evidence="3" key="1">
    <citation type="submission" date="2021-12" db="EMBL/GenBank/DDBJ databases">
        <authorList>
            <person name="Martin H S."/>
        </authorList>
    </citation>
    <scope>NUCLEOTIDE SEQUENCE</scope>
</reference>
<dbReference type="SUPFAM" id="SSF48726">
    <property type="entry name" value="Immunoglobulin"/>
    <property type="match status" value="1"/>
</dbReference>
<feature type="signal peptide" evidence="1">
    <location>
        <begin position="1"/>
        <end position="21"/>
    </location>
</feature>
<dbReference type="SMART" id="SM00409">
    <property type="entry name" value="IG"/>
    <property type="match status" value="1"/>
</dbReference>
<proteinExistence type="predicted"/>
<feature type="non-terminal residue" evidence="3">
    <location>
        <position position="154"/>
    </location>
</feature>
<name>A0A8S4HV47_9NEOP</name>
<feature type="domain" description="Ig-like" evidence="2">
    <location>
        <begin position="25"/>
        <end position="130"/>
    </location>
</feature>
<dbReference type="PROSITE" id="PS50835">
    <property type="entry name" value="IG_LIKE"/>
    <property type="match status" value="1"/>
</dbReference>
<dbReference type="GO" id="GO:0032589">
    <property type="term" value="C:neuron projection membrane"/>
    <property type="evidence" value="ECO:0007669"/>
    <property type="project" value="TreeGrafter"/>
</dbReference>
<dbReference type="Proteomes" id="UP000838878">
    <property type="component" value="Chromosome 1"/>
</dbReference>
<dbReference type="OrthoDB" id="10010359at2759"/>
<dbReference type="EMBL" id="OV170221">
    <property type="protein sequence ID" value="CAH0712902.1"/>
    <property type="molecule type" value="Genomic_DNA"/>
</dbReference>
<evidence type="ECO:0000256" key="1">
    <source>
        <dbReference type="SAM" id="SignalP"/>
    </source>
</evidence>